<dbReference type="eggNOG" id="ENOG5033KCB">
    <property type="taxonomic scope" value="Bacteria"/>
</dbReference>
<dbReference type="InterPro" id="IPR003343">
    <property type="entry name" value="Big_2"/>
</dbReference>
<feature type="domain" description="BIG2" evidence="1">
    <location>
        <begin position="81"/>
        <end position="159"/>
    </location>
</feature>
<dbReference type="Proteomes" id="UP000003303">
    <property type="component" value="Unassembled WGS sequence"/>
</dbReference>
<dbReference type="SUPFAM" id="SSF49373">
    <property type="entry name" value="Invasin/intimin cell-adhesion fragments"/>
    <property type="match status" value="2"/>
</dbReference>
<evidence type="ECO:0000313" key="2">
    <source>
        <dbReference type="EMBL" id="EEK16340.1"/>
    </source>
</evidence>
<dbReference type="Gene3D" id="2.60.40.1080">
    <property type="match status" value="2"/>
</dbReference>
<proteinExistence type="predicted"/>
<dbReference type="STRING" id="596327.PORUE0001_0324"/>
<dbReference type="AlphaFoldDB" id="C2MD04"/>
<sequence>MPKPLQMTLSSRTFLLTVGDTARLNVAITPQATSPQVTFKSLDETIARVDPTGLITACASGETAIAVALGSLRDTCRVQVSAQAVAISLPETDISVVEGDTTRIRYTVSPEGTPVTFTSAAPQVATVDDRGCVRGVSVGETTIMLQALSTQVSVRVSVTAPNIKVSTELPLMKFAPQRDATGHITEPSILSYEQSLGRRSQSIRYNMQQTYEGFVNLDLTTIPAVIYGIPTEDGHDKRIIAYSKETIAHCPRTRTMLRSSGFSQIESAVIDVAGEKTSVLRAKSDIDPDITVVMMDEEYPEFGAQMYMEFVKRMPRHHSIMTNVQDFPSLKALATGSLDKAQAFEQQLGLREFSKQDSKHYSRMFVTKSEALEKSNIKWVYYTLREDPSHPFINAELNCPNGKADIKSTALKEYLARNGFDQEYYVDATANVVMVYNHDGDLCQIYEDSKTKRILLQLVLKRDLPNYEG</sequence>
<gene>
    <name evidence="2" type="ORF">PORUE0001_0324</name>
</gene>
<dbReference type="SMART" id="SM00635">
    <property type="entry name" value="BID_2"/>
    <property type="match status" value="2"/>
</dbReference>
<dbReference type="InterPro" id="IPR008964">
    <property type="entry name" value="Invasin/intimin_cell_adhesion"/>
</dbReference>
<evidence type="ECO:0000259" key="1">
    <source>
        <dbReference type="SMART" id="SM00635"/>
    </source>
</evidence>
<comment type="caution">
    <text evidence="2">The sequence shown here is derived from an EMBL/GenBank/DDBJ whole genome shotgun (WGS) entry which is preliminary data.</text>
</comment>
<dbReference type="EMBL" id="ACLR01000182">
    <property type="protein sequence ID" value="EEK16340.1"/>
    <property type="molecule type" value="Genomic_DNA"/>
</dbReference>
<organism evidence="2 3">
    <name type="scientific">Porphyromonas uenonis 60-3</name>
    <dbReference type="NCBI Taxonomy" id="596327"/>
    <lineage>
        <taxon>Bacteria</taxon>
        <taxon>Pseudomonadati</taxon>
        <taxon>Bacteroidota</taxon>
        <taxon>Bacteroidia</taxon>
        <taxon>Bacteroidales</taxon>
        <taxon>Porphyromonadaceae</taxon>
        <taxon>Porphyromonas</taxon>
    </lineage>
</organism>
<keyword evidence="3" id="KW-1185">Reference proteome</keyword>
<dbReference type="Pfam" id="PF02368">
    <property type="entry name" value="Big_2"/>
    <property type="match status" value="2"/>
</dbReference>
<evidence type="ECO:0000313" key="3">
    <source>
        <dbReference type="Proteomes" id="UP000003303"/>
    </source>
</evidence>
<feature type="domain" description="BIG2" evidence="1">
    <location>
        <begin position="3"/>
        <end position="79"/>
    </location>
</feature>
<accession>C2MD04</accession>
<name>C2MD04_9PORP</name>
<protein>
    <submittedName>
        <fullName evidence="2">Bacterial group 2 Ig-like protein</fullName>
    </submittedName>
</protein>
<reference evidence="2 3" key="1">
    <citation type="submission" date="2009-04" db="EMBL/GenBank/DDBJ databases">
        <authorList>
            <person name="Sebastian Y."/>
            <person name="Madupu R."/>
            <person name="Durkin A.S."/>
            <person name="Torralba M."/>
            <person name="Methe B."/>
            <person name="Sutton G.G."/>
            <person name="Strausberg R.L."/>
            <person name="Nelson K.E."/>
        </authorList>
    </citation>
    <scope>NUCLEOTIDE SEQUENCE [LARGE SCALE GENOMIC DNA]</scope>
    <source>
        <strain evidence="2 3">60-3</strain>
    </source>
</reference>